<evidence type="ECO:0000256" key="1">
    <source>
        <dbReference type="ARBA" id="ARBA00004651"/>
    </source>
</evidence>
<dbReference type="GO" id="GO:0044874">
    <property type="term" value="P:lipoprotein localization to outer membrane"/>
    <property type="evidence" value="ECO:0007669"/>
    <property type="project" value="TreeGrafter"/>
</dbReference>
<feature type="domain" description="ABC3 transporter permease C-terminal" evidence="7">
    <location>
        <begin position="297"/>
        <end position="423"/>
    </location>
</feature>
<proteinExistence type="predicted"/>
<feature type="domain" description="MacB-like periplasmic core" evidence="8">
    <location>
        <begin position="25"/>
        <end position="266"/>
    </location>
</feature>
<evidence type="ECO:0000313" key="9">
    <source>
        <dbReference type="EMBL" id="SVA86946.1"/>
    </source>
</evidence>
<sequence length="430" mass="47474">MGYETFIGKRYLFSPRQDRSISVITWISIGGVALGVIALIVSTSVMNGFRTNLQNAVTGSLPHITIFAWNDGMKDYSSLKERLEANPKVEGVAPYIYKQVMLTGKKQPKGALLRGIDPEQEPGVTNISSFLREEVYGITTPTEKNQALISTKLLKRLSHREARGKKLKDGIILGAKLARHLEASVGDSVKLVSSEQRMTPIGDIPRIKKLEVIGVFESGISGYDEVLAFIDYRLLQKIYRMNENITGLGVRISNPENAPEIAHELAEFSDEYVVGNWADENKSIFQVMKLEKIGLFLILTLIIVVAAFNIVSSLIMLVLEKSREIAILKALGANDSGIRKIFFFQGLVIGSLGTIGGVLLGLAICWVLMNFEIIDIPPGVYPGGNRIPVLIDWFDVALTTLASFVICMLVTLYPSTKASRLNPVDPLRYE</sequence>
<dbReference type="PANTHER" id="PTHR30489:SF0">
    <property type="entry name" value="LIPOPROTEIN-RELEASING SYSTEM TRANSMEMBRANE PROTEIN LOLE"/>
    <property type="match status" value="1"/>
</dbReference>
<protein>
    <recommendedName>
        <fullName evidence="10">ABC3 transporter permease protein domain-containing protein</fullName>
    </recommendedName>
</protein>
<dbReference type="AlphaFoldDB" id="A0A381ZCD2"/>
<evidence type="ECO:0008006" key="10">
    <source>
        <dbReference type="Google" id="ProtNLM"/>
    </source>
</evidence>
<gene>
    <name evidence="9" type="ORF">METZ01_LOCUS139800</name>
</gene>
<dbReference type="InterPro" id="IPR025857">
    <property type="entry name" value="MacB_PCD"/>
</dbReference>
<feature type="transmembrane region" description="Helical" evidence="6">
    <location>
        <begin position="293"/>
        <end position="320"/>
    </location>
</feature>
<keyword evidence="2" id="KW-1003">Cell membrane</keyword>
<evidence type="ECO:0000256" key="6">
    <source>
        <dbReference type="SAM" id="Phobius"/>
    </source>
</evidence>
<name>A0A381ZCD2_9ZZZZ</name>
<keyword evidence="4 6" id="KW-1133">Transmembrane helix</keyword>
<feature type="transmembrane region" description="Helical" evidence="6">
    <location>
        <begin position="341"/>
        <end position="369"/>
    </location>
</feature>
<dbReference type="Pfam" id="PF12704">
    <property type="entry name" value="MacB_PCD"/>
    <property type="match status" value="1"/>
</dbReference>
<dbReference type="EMBL" id="UINC01020788">
    <property type="protein sequence ID" value="SVA86946.1"/>
    <property type="molecule type" value="Genomic_DNA"/>
</dbReference>
<reference evidence="9" key="1">
    <citation type="submission" date="2018-05" db="EMBL/GenBank/DDBJ databases">
        <authorList>
            <person name="Lanie J.A."/>
            <person name="Ng W.-L."/>
            <person name="Kazmierczak K.M."/>
            <person name="Andrzejewski T.M."/>
            <person name="Davidsen T.M."/>
            <person name="Wayne K.J."/>
            <person name="Tettelin H."/>
            <person name="Glass J.I."/>
            <person name="Rusch D."/>
            <person name="Podicherti R."/>
            <person name="Tsui H.-C.T."/>
            <person name="Winkler M.E."/>
        </authorList>
    </citation>
    <scope>NUCLEOTIDE SEQUENCE</scope>
</reference>
<evidence type="ECO:0000259" key="7">
    <source>
        <dbReference type="Pfam" id="PF02687"/>
    </source>
</evidence>
<comment type="subcellular location">
    <subcellularLocation>
        <location evidence="1">Cell membrane</location>
        <topology evidence="1">Multi-pass membrane protein</topology>
    </subcellularLocation>
</comment>
<organism evidence="9">
    <name type="scientific">marine metagenome</name>
    <dbReference type="NCBI Taxonomy" id="408172"/>
    <lineage>
        <taxon>unclassified sequences</taxon>
        <taxon>metagenomes</taxon>
        <taxon>ecological metagenomes</taxon>
    </lineage>
</organism>
<evidence type="ECO:0000256" key="3">
    <source>
        <dbReference type="ARBA" id="ARBA00022692"/>
    </source>
</evidence>
<feature type="transmembrane region" description="Helical" evidence="6">
    <location>
        <begin position="21"/>
        <end position="41"/>
    </location>
</feature>
<dbReference type="Pfam" id="PF02687">
    <property type="entry name" value="FtsX"/>
    <property type="match status" value="1"/>
</dbReference>
<keyword evidence="3 6" id="KW-0812">Transmembrane</keyword>
<feature type="transmembrane region" description="Helical" evidence="6">
    <location>
        <begin position="389"/>
        <end position="413"/>
    </location>
</feature>
<dbReference type="InterPro" id="IPR003838">
    <property type="entry name" value="ABC3_permease_C"/>
</dbReference>
<keyword evidence="5 6" id="KW-0472">Membrane</keyword>
<dbReference type="GO" id="GO:0098797">
    <property type="term" value="C:plasma membrane protein complex"/>
    <property type="evidence" value="ECO:0007669"/>
    <property type="project" value="TreeGrafter"/>
</dbReference>
<evidence type="ECO:0000259" key="8">
    <source>
        <dbReference type="Pfam" id="PF12704"/>
    </source>
</evidence>
<evidence type="ECO:0000256" key="2">
    <source>
        <dbReference type="ARBA" id="ARBA00022475"/>
    </source>
</evidence>
<evidence type="ECO:0000256" key="5">
    <source>
        <dbReference type="ARBA" id="ARBA00023136"/>
    </source>
</evidence>
<accession>A0A381ZCD2</accession>
<dbReference type="PANTHER" id="PTHR30489">
    <property type="entry name" value="LIPOPROTEIN-RELEASING SYSTEM TRANSMEMBRANE PROTEIN LOLE"/>
    <property type="match status" value="1"/>
</dbReference>
<evidence type="ECO:0000256" key="4">
    <source>
        <dbReference type="ARBA" id="ARBA00022989"/>
    </source>
</evidence>
<dbReference type="InterPro" id="IPR051447">
    <property type="entry name" value="Lipoprotein-release_system"/>
</dbReference>